<evidence type="ECO:0000313" key="2">
    <source>
        <dbReference type="EMBL" id="JAH82376.1"/>
    </source>
</evidence>
<dbReference type="EMBL" id="GBXM01026201">
    <property type="protein sequence ID" value="JAH82376.1"/>
    <property type="molecule type" value="Transcribed_RNA"/>
</dbReference>
<sequence>MTWRTAMGSSGRTSRGRSWSSPATRPSSSASWWCSGPTSSSARPGATPSSSRA</sequence>
<proteinExistence type="predicted"/>
<accession>A0A0E9VWB3</accession>
<feature type="compositionally biased region" description="Low complexity" evidence="1">
    <location>
        <begin position="8"/>
        <end position="32"/>
    </location>
</feature>
<reference evidence="2" key="1">
    <citation type="submission" date="2014-11" db="EMBL/GenBank/DDBJ databases">
        <authorList>
            <person name="Amaro Gonzalez C."/>
        </authorList>
    </citation>
    <scope>NUCLEOTIDE SEQUENCE</scope>
</reference>
<evidence type="ECO:0000256" key="1">
    <source>
        <dbReference type="SAM" id="MobiDB-lite"/>
    </source>
</evidence>
<protein>
    <submittedName>
        <fullName evidence="2">Uncharacterized protein</fullName>
    </submittedName>
</protein>
<dbReference type="AlphaFoldDB" id="A0A0E9VWB3"/>
<name>A0A0E9VWB3_ANGAN</name>
<feature type="compositionally biased region" description="Polar residues" evidence="1">
    <location>
        <begin position="36"/>
        <end position="53"/>
    </location>
</feature>
<feature type="region of interest" description="Disordered" evidence="1">
    <location>
        <begin position="1"/>
        <end position="53"/>
    </location>
</feature>
<reference evidence="2" key="2">
    <citation type="journal article" date="2015" name="Fish Shellfish Immunol.">
        <title>Early steps in the European eel (Anguilla anguilla)-Vibrio vulnificus interaction in the gills: Role of the RtxA13 toxin.</title>
        <authorList>
            <person name="Callol A."/>
            <person name="Pajuelo D."/>
            <person name="Ebbesson L."/>
            <person name="Teles M."/>
            <person name="MacKenzie S."/>
            <person name="Amaro C."/>
        </authorList>
    </citation>
    <scope>NUCLEOTIDE SEQUENCE</scope>
</reference>
<organism evidence="2">
    <name type="scientific">Anguilla anguilla</name>
    <name type="common">European freshwater eel</name>
    <name type="synonym">Muraena anguilla</name>
    <dbReference type="NCBI Taxonomy" id="7936"/>
    <lineage>
        <taxon>Eukaryota</taxon>
        <taxon>Metazoa</taxon>
        <taxon>Chordata</taxon>
        <taxon>Craniata</taxon>
        <taxon>Vertebrata</taxon>
        <taxon>Euteleostomi</taxon>
        <taxon>Actinopterygii</taxon>
        <taxon>Neopterygii</taxon>
        <taxon>Teleostei</taxon>
        <taxon>Anguilliformes</taxon>
        <taxon>Anguillidae</taxon>
        <taxon>Anguilla</taxon>
    </lineage>
</organism>